<evidence type="ECO:0000313" key="1">
    <source>
        <dbReference type="EMBL" id="SCU83524.1"/>
    </source>
</evidence>
<proteinExistence type="predicted"/>
<dbReference type="GO" id="GO:0031624">
    <property type="term" value="F:ubiquitin conjugating enzyme binding"/>
    <property type="evidence" value="ECO:0007669"/>
    <property type="project" value="TreeGrafter"/>
</dbReference>
<keyword evidence="2" id="KW-1185">Reference proteome</keyword>
<dbReference type="AlphaFoldDB" id="A0A1G4J1K7"/>
<dbReference type="Pfam" id="PF09814">
    <property type="entry name" value="HECT_2"/>
    <property type="match status" value="1"/>
</dbReference>
<dbReference type="GO" id="GO:0006513">
    <property type="term" value="P:protein monoubiquitination"/>
    <property type="evidence" value="ECO:0007669"/>
    <property type="project" value="TreeGrafter"/>
</dbReference>
<protein>
    <submittedName>
        <fullName evidence="1">LAMI_0C03554g1_1</fullName>
    </submittedName>
</protein>
<dbReference type="GO" id="GO:0000209">
    <property type="term" value="P:protein polyubiquitination"/>
    <property type="evidence" value="ECO:0007669"/>
    <property type="project" value="TreeGrafter"/>
</dbReference>
<dbReference type="GO" id="GO:0000151">
    <property type="term" value="C:ubiquitin ligase complex"/>
    <property type="evidence" value="ECO:0007669"/>
    <property type="project" value="TreeGrafter"/>
</dbReference>
<dbReference type="GO" id="GO:0061630">
    <property type="term" value="F:ubiquitin protein ligase activity"/>
    <property type="evidence" value="ECO:0007669"/>
    <property type="project" value="TreeGrafter"/>
</dbReference>
<dbReference type="GO" id="GO:0051865">
    <property type="term" value="P:protein autoubiquitination"/>
    <property type="evidence" value="ECO:0007669"/>
    <property type="project" value="TreeGrafter"/>
</dbReference>
<dbReference type="STRING" id="1230905.A0A1G4J1K7"/>
<organism evidence="1 2">
    <name type="scientific">Lachancea mirantina</name>
    <dbReference type="NCBI Taxonomy" id="1230905"/>
    <lineage>
        <taxon>Eukaryota</taxon>
        <taxon>Fungi</taxon>
        <taxon>Dikarya</taxon>
        <taxon>Ascomycota</taxon>
        <taxon>Saccharomycotina</taxon>
        <taxon>Saccharomycetes</taxon>
        <taxon>Saccharomycetales</taxon>
        <taxon>Saccharomycetaceae</taxon>
        <taxon>Lachancea</taxon>
    </lineage>
</organism>
<dbReference type="OrthoDB" id="386949at2759"/>
<accession>A0A1G4J1K7</accession>
<reference evidence="2" key="1">
    <citation type="submission" date="2016-03" db="EMBL/GenBank/DDBJ databases">
        <authorList>
            <person name="Devillers H."/>
        </authorList>
    </citation>
    <scope>NUCLEOTIDE SEQUENCE [LARGE SCALE GENOMIC DNA]</scope>
</reference>
<dbReference type="PANTHER" id="PTHR31531:SF2">
    <property type="entry name" value="E3 UBIQUITIN-PROTEIN LIGASE E3D"/>
    <property type="match status" value="1"/>
</dbReference>
<name>A0A1G4J1K7_9SACH</name>
<evidence type="ECO:0000313" key="2">
    <source>
        <dbReference type="Proteomes" id="UP000191024"/>
    </source>
</evidence>
<dbReference type="GO" id="GO:0043161">
    <property type="term" value="P:proteasome-mediated ubiquitin-dependent protein catabolic process"/>
    <property type="evidence" value="ECO:0007669"/>
    <property type="project" value="TreeGrafter"/>
</dbReference>
<gene>
    <name evidence="1" type="ORF">LAMI_0C03554G</name>
</gene>
<dbReference type="Proteomes" id="UP000191024">
    <property type="component" value="Chromosome C"/>
</dbReference>
<sequence length="350" mass="40243">MKWLVEHLPHISKVNTTIETTENVILTKICENSIEIGWNDDNYKVIKLPHRINTTMKWTSKKSKNTLIVRFNAKKCQEDAIYTDRSKNFLMSTNNRKWMRLGLNKEAFKILCRVCKSALLESDECQKISDMPSEFWAELMDYWHCHKPHLGEDNLGPERYGKLVPHHNELLVGETYFAVGPNWSGKGVSIKDDVLDCGRCQSKRGFRTRDGVFKIPKWNVELQQAGAIETVPRDIGVIAAITNTINSNATRYILLWCKDDPKAILCWIFAVGINASFANGEILLNCMKVYFTVSESRGLLKNTMKDQNIEELLVERAELQSFKERLLKNDSLLPSELQRMGDWNLAFVPT</sequence>
<dbReference type="GO" id="GO:0005634">
    <property type="term" value="C:nucleus"/>
    <property type="evidence" value="ECO:0007669"/>
    <property type="project" value="TreeGrafter"/>
</dbReference>
<dbReference type="GO" id="GO:0030332">
    <property type="term" value="F:cyclin binding"/>
    <property type="evidence" value="ECO:0007669"/>
    <property type="project" value="TreeGrafter"/>
</dbReference>
<dbReference type="GO" id="GO:0005829">
    <property type="term" value="C:cytosol"/>
    <property type="evidence" value="ECO:0007669"/>
    <property type="project" value="TreeGrafter"/>
</dbReference>
<dbReference type="InterPro" id="IPR019193">
    <property type="entry name" value="UBQ-conj_enz_E2-bd_prot"/>
</dbReference>
<dbReference type="EMBL" id="LT598466">
    <property type="protein sequence ID" value="SCU83524.1"/>
    <property type="molecule type" value="Genomic_DNA"/>
</dbReference>
<dbReference type="PANTHER" id="PTHR31531">
    <property type="entry name" value="E3 UBIQUITIN-PROTEIN LIGASE E3D FAMILY MEMBER"/>
    <property type="match status" value="1"/>
</dbReference>